<accession>A0A3B0RWM6</accession>
<protein>
    <recommendedName>
        <fullName evidence="10">DNA 5'-3' helicase</fullName>
        <ecNumber evidence="10">5.6.2.3</ecNumber>
    </recommendedName>
</protein>
<gene>
    <name evidence="14" type="ORF">MNBD_ALPHA06-793</name>
</gene>
<dbReference type="PROSITE" id="PS51199">
    <property type="entry name" value="SF4_HELICASE"/>
    <property type="match status" value="1"/>
</dbReference>
<dbReference type="GO" id="GO:0006281">
    <property type="term" value="P:DNA repair"/>
    <property type="evidence" value="ECO:0007669"/>
    <property type="project" value="InterPro"/>
</dbReference>
<dbReference type="GO" id="GO:1990077">
    <property type="term" value="C:primosome complex"/>
    <property type="evidence" value="ECO:0007669"/>
    <property type="project" value="UniProtKB-KW"/>
</dbReference>
<evidence type="ECO:0000256" key="7">
    <source>
        <dbReference type="ARBA" id="ARBA00022840"/>
    </source>
</evidence>
<evidence type="ECO:0000256" key="1">
    <source>
        <dbReference type="ARBA" id="ARBA00008428"/>
    </source>
</evidence>
<keyword evidence="2" id="KW-0639">Primosome</keyword>
<dbReference type="SMART" id="SM00382">
    <property type="entry name" value="AAA"/>
    <property type="match status" value="1"/>
</dbReference>
<evidence type="ECO:0000256" key="11">
    <source>
        <dbReference type="ARBA" id="ARBA00048954"/>
    </source>
</evidence>
<dbReference type="GO" id="GO:0005829">
    <property type="term" value="C:cytosol"/>
    <property type="evidence" value="ECO:0007669"/>
    <property type="project" value="TreeGrafter"/>
</dbReference>
<dbReference type="InterPro" id="IPR007693">
    <property type="entry name" value="DNA_helicase_DnaB-like_N"/>
</dbReference>
<dbReference type="InterPro" id="IPR036185">
    <property type="entry name" value="DNA_heli_DnaB-like_N_sf"/>
</dbReference>
<evidence type="ECO:0000256" key="3">
    <source>
        <dbReference type="ARBA" id="ARBA00022705"/>
    </source>
</evidence>
<name>A0A3B0RWM6_9ZZZZ</name>
<keyword evidence="7" id="KW-0067">ATP-binding</keyword>
<comment type="catalytic activity">
    <reaction evidence="11">
        <text>ATP + H2O = ADP + phosphate + H(+)</text>
        <dbReference type="Rhea" id="RHEA:13065"/>
        <dbReference type="ChEBI" id="CHEBI:15377"/>
        <dbReference type="ChEBI" id="CHEBI:15378"/>
        <dbReference type="ChEBI" id="CHEBI:30616"/>
        <dbReference type="ChEBI" id="CHEBI:43474"/>
        <dbReference type="ChEBI" id="CHEBI:456216"/>
        <dbReference type="EC" id="5.6.2.3"/>
    </reaction>
</comment>
<dbReference type="InterPro" id="IPR007694">
    <property type="entry name" value="DNA_helicase_DnaB-like_C"/>
</dbReference>
<dbReference type="InterPro" id="IPR027417">
    <property type="entry name" value="P-loop_NTPase"/>
</dbReference>
<evidence type="ECO:0000259" key="12">
    <source>
        <dbReference type="PROSITE" id="PS50162"/>
    </source>
</evidence>
<organism evidence="14">
    <name type="scientific">hydrothermal vent metagenome</name>
    <dbReference type="NCBI Taxonomy" id="652676"/>
    <lineage>
        <taxon>unclassified sequences</taxon>
        <taxon>metagenomes</taxon>
        <taxon>ecological metagenomes</taxon>
    </lineage>
</organism>
<keyword evidence="9" id="KW-0413">Isomerase</keyword>
<evidence type="ECO:0000313" key="14">
    <source>
        <dbReference type="EMBL" id="VAV92788.1"/>
    </source>
</evidence>
<dbReference type="InterPro" id="IPR016136">
    <property type="entry name" value="DNA_helicase_N/primase_C"/>
</dbReference>
<evidence type="ECO:0000256" key="5">
    <source>
        <dbReference type="ARBA" id="ARBA00022801"/>
    </source>
</evidence>
<feature type="domain" description="RecA family profile 1" evidence="12">
    <location>
        <begin position="184"/>
        <end position="379"/>
    </location>
</feature>
<dbReference type="CDD" id="cd00984">
    <property type="entry name" value="DnaB_C"/>
    <property type="match status" value="1"/>
</dbReference>
<dbReference type="Gene3D" id="3.40.50.300">
    <property type="entry name" value="P-loop containing nucleotide triphosphate hydrolases"/>
    <property type="match status" value="1"/>
</dbReference>
<evidence type="ECO:0000256" key="2">
    <source>
        <dbReference type="ARBA" id="ARBA00022515"/>
    </source>
</evidence>
<dbReference type="GO" id="GO:0043139">
    <property type="term" value="F:5'-3' DNA helicase activity"/>
    <property type="evidence" value="ECO:0007669"/>
    <property type="project" value="UniProtKB-EC"/>
</dbReference>
<feature type="domain" description="SF4 helicase" evidence="13">
    <location>
        <begin position="181"/>
        <end position="413"/>
    </location>
</feature>
<dbReference type="AlphaFoldDB" id="A0A3B0RWM6"/>
<keyword evidence="4" id="KW-0547">Nucleotide-binding</keyword>
<dbReference type="EC" id="5.6.2.3" evidence="10"/>
<keyword evidence="8" id="KW-0238">DNA-binding</keyword>
<dbReference type="GO" id="GO:0003677">
    <property type="term" value="F:DNA binding"/>
    <property type="evidence" value="ECO:0007669"/>
    <property type="project" value="UniProtKB-KW"/>
</dbReference>
<dbReference type="GO" id="GO:0016887">
    <property type="term" value="F:ATP hydrolysis activity"/>
    <property type="evidence" value="ECO:0007669"/>
    <property type="project" value="RHEA"/>
</dbReference>
<proteinExistence type="inferred from homology"/>
<dbReference type="Pfam" id="PF03796">
    <property type="entry name" value="DnaB_C"/>
    <property type="match status" value="1"/>
</dbReference>
<dbReference type="NCBIfam" id="NF006606">
    <property type="entry name" value="PRK09165.1"/>
    <property type="match status" value="1"/>
</dbReference>
<dbReference type="Pfam" id="PF00772">
    <property type="entry name" value="DnaB"/>
    <property type="match status" value="1"/>
</dbReference>
<feature type="non-terminal residue" evidence="14">
    <location>
        <position position="413"/>
    </location>
</feature>
<evidence type="ECO:0000256" key="9">
    <source>
        <dbReference type="ARBA" id="ARBA00023235"/>
    </source>
</evidence>
<sequence length="413" mass="45226">MDDDKLQSAPHDLEAEQAVIGAVLFDNEVYFRIGETLQPRHFYDKVHEWLYEEITRLIQKNALADGMTMRDKVKNHEGIQEIGGIKYLATLMANAGSSANAPEYAKLIQDLAVRRELMRIGENIVHDAKDPPDGMNGSELLGVSEEQIFNLAETGGVSSGFEDFSEALTGAMKMAATAFKRDGGLSGISTGLNDMDKKLGGFHPSDLVILAGRPGMGKTALATNIAFHVARNYTFEEKNGVRSTKTGGVVAFFSLEMSAEQLATRLLSEYARISSSNIRKGEIQKQDYDALVEAARELDSIPLYIDDTGGLPVAVMAARARRLKRTAKSLDLIVVDYLQLLTASNRKNDGRVQEVSEITQTLKSLAKELDVPVLALSQLSRAVESRSPPIPQLADLRESGSIEQDADVVMFVY</sequence>
<dbReference type="EMBL" id="UOEE01000151">
    <property type="protein sequence ID" value="VAV92788.1"/>
    <property type="molecule type" value="Genomic_DNA"/>
</dbReference>
<comment type="similarity">
    <text evidence="1">Belongs to the helicase family. DnaB subfamily.</text>
</comment>
<evidence type="ECO:0000259" key="13">
    <source>
        <dbReference type="PROSITE" id="PS51199"/>
    </source>
</evidence>
<dbReference type="InterPro" id="IPR020588">
    <property type="entry name" value="RecA_ATP-bd"/>
</dbReference>
<dbReference type="GO" id="GO:0006269">
    <property type="term" value="P:DNA replication, synthesis of primer"/>
    <property type="evidence" value="ECO:0007669"/>
    <property type="project" value="UniProtKB-KW"/>
</dbReference>
<keyword evidence="3" id="KW-0235">DNA replication</keyword>
<evidence type="ECO:0000256" key="8">
    <source>
        <dbReference type="ARBA" id="ARBA00023125"/>
    </source>
</evidence>
<dbReference type="NCBIfam" id="TIGR00665">
    <property type="entry name" value="DnaB"/>
    <property type="match status" value="1"/>
</dbReference>
<dbReference type="InterPro" id="IPR003593">
    <property type="entry name" value="AAA+_ATPase"/>
</dbReference>
<reference evidence="14" key="1">
    <citation type="submission" date="2018-06" db="EMBL/GenBank/DDBJ databases">
        <authorList>
            <person name="Zhirakovskaya E."/>
        </authorList>
    </citation>
    <scope>NUCLEOTIDE SEQUENCE</scope>
</reference>
<keyword evidence="5 14" id="KW-0378">Hydrolase</keyword>
<evidence type="ECO:0000256" key="4">
    <source>
        <dbReference type="ARBA" id="ARBA00022741"/>
    </source>
</evidence>
<evidence type="ECO:0000256" key="10">
    <source>
        <dbReference type="ARBA" id="ARBA00044969"/>
    </source>
</evidence>
<dbReference type="SUPFAM" id="SSF52540">
    <property type="entry name" value="P-loop containing nucleoside triphosphate hydrolases"/>
    <property type="match status" value="1"/>
</dbReference>
<evidence type="ECO:0000256" key="6">
    <source>
        <dbReference type="ARBA" id="ARBA00022806"/>
    </source>
</evidence>
<dbReference type="Gene3D" id="1.10.860.10">
    <property type="entry name" value="DNAb Helicase, Chain A"/>
    <property type="match status" value="1"/>
</dbReference>
<dbReference type="SUPFAM" id="SSF48024">
    <property type="entry name" value="N-terminal domain of DnaB helicase"/>
    <property type="match status" value="1"/>
</dbReference>
<dbReference type="GO" id="GO:0005524">
    <property type="term" value="F:ATP binding"/>
    <property type="evidence" value="ECO:0007669"/>
    <property type="project" value="UniProtKB-KW"/>
</dbReference>
<dbReference type="PANTHER" id="PTHR30153:SF2">
    <property type="entry name" value="REPLICATIVE DNA HELICASE"/>
    <property type="match status" value="1"/>
</dbReference>
<dbReference type="PROSITE" id="PS50162">
    <property type="entry name" value="RECA_2"/>
    <property type="match status" value="1"/>
</dbReference>
<keyword evidence="6 14" id="KW-0347">Helicase</keyword>
<dbReference type="PANTHER" id="PTHR30153">
    <property type="entry name" value="REPLICATIVE DNA HELICASE DNAB"/>
    <property type="match status" value="1"/>
</dbReference>
<dbReference type="InterPro" id="IPR007692">
    <property type="entry name" value="DNA_helicase_DnaB"/>
</dbReference>
<dbReference type="GO" id="GO:0140664">
    <property type="term" value="F:ATP-dependent DNA damage sensor activity"/>
    <property type="evidence" value="ECO:0007669"/>
    <property type="project" value="InterPro"/>
</dbReference>